<dbReference type="EMBL" id="MK279906">
    <property type="protein sequence ID" value="AZS12329.1"/>
    <property type="molecule type" value="Genomic_DNA"/>
</dbReference>
<dbReference type="GeneID" id="55010013"/>
<accession>A0A3S9UPV2</accession>
<name>A0A3S9UPV2_9CAUD</name>
<organism evidence="1 2">
    <name type="scientific">Gordonia phage Kenna</name>
    <dbReference type="NCBI Taxonomy" id="2499025"/>
    <lineage>
        <taxon>Viruses</taxon>
        <taxon>Duplodnaviria</taxon>
        <taxon>Heunggongvirae</taxon>
        <taxon>Uroviricota</taxon>
        <taxon>Caudoviricetes</taxon>
        <taxon>Langleyhallvirinae</taxon>
        <taxon>Getalongvirus</taxon>
        <taxon>Getalongvirus kenna</taxon>
    </lineage>
</organism>
<gene>
    <name evidence="1" type="primary">52</name>
    <name evidence="1" type="ORF">SEA_KENNA_52</name>
</gene>
<dbReference type="RefSeq" id="YP_009818668.1">
    <property type="nucleotide sequence ID" value="NC_048141.1"/>
</dbReference>
<dbReference type="KEGG" id="vg:55010013"/>
<evidence type="ECO:0000313" key="1">
    <source>
        <dbReference type="EMBL" id="AZS12329.1"/>
    </source>
</evidence>
<proteinExistence type="predicted"/>
<protein>
    <submittedName>
        <fullName evidence="1">Uncharacterized protein</fullName>
    </submittedName>
</protein>
<keyword evidence="2" id="KW-1185">Reference proteome</keyword>
<sequence length="49" mass="5347">MTDDRQIAGVMRVDGEVVCVRYTDGRPRVRDVQDAAAELPDPDGPEFGA</sequence>
<dbReference type="Proteomes" id="UP000287034">
    <property type="component" value="Segment"/>
</dbReference>
<reference evidence="1 2" key="1">
    <citation type="submission" date="2018-12" db="EMBL/GenBank/DDBJ databases">
        <authorList>
            <person name="Schwell I.Y."/>
            <person name="Nasser A.S."/>
            <person name="Makara A.R."/>
            <person name="Candra L.M."/>
            <person name="Okorie E.C."/>
            <person name="Grossman C.A."/>
            <person name="Agarwal Y.D."/>
            <person name="Houseworth C.D."/>
            <person name="Aull H.G."/>
            <person name="Bortz R.L."/>
            <person name="Warner M.H."/>
            <person name="Garlena R.A."/>
            <person name="Russell D.A."/>
            <person name="Pope W.H."/>
            <person name="Jacobs-Sera D."/>
            <person name="Hatfull G.F."/>
        </authorList>
    </citation>
    <scope>NUCLEOTIDE SEQUENCE [LARGE SCALE GENOMIC DNA]</scope>
</reference>
<evidence type="ECO:0000313" key="2">
    <source>
        <dbReference type="Proteomes" id="UP000287034"/>
    </source>
</evidence>